<accession>A0A3Q0IJN9</accession>
<dbReference type="PROSITE" id="PS50200">
    <property type="entry name" value="RA"/>
    <property type="match status" value="1"/>
</dbReference>
<evidence type="ECO:0000259" key="1">
    <source>
        <dbReference type="PROSITE" id="PS50200"/>
    </source>
</evidence>
<dbReference type="GO" id="GO:0045742">
    <property type="term" value="P:positive regulation of epidermal growth factor receptor signaling pathway"/>
    <property type="evidence" value="ECO:0007669"/>
    <property type="project" value="TreeGrafter"/>
</dbReference>
<gene>
    <name evidence="3" type="primary">LOC113465825</name>
</gene>
<dbReference type="InterPro" id="IPR029071">
    <property type="entry name" value="Ubiquitin-like_domsf"/>
</dbReference>
<feature type="domain" description="Ras-associating" evidence="1">
    <location>
        <begin position="19"/>
        <end position="64"/>
    </location>
</feature>
<dbReference type="PANTHER" id="PTHR21298">
    <property type="entry name" value="GH01721P"/>
    <property type="match status" value="1"/>
</dbReference>
<organism evidence="2 3">
    <name type="scientific">Diaphorina citri</name>
    <name type="common">Asian citrus psyllid</name>
    <dbReference type="NCBI Taxonomy" id="121845"/>
    <lineage>
        <taxon>Eukaryota</taxon>
        <taxon>Metazoa</taxon>
        <taxon>Ecdysozoa</taxon>
        <taxon>Arthropoda</taxon>
        <taxon>Hexapoda</taxon>
        <taxon>Insecta</taxon>
        <taxon>Pterygota</taxon>
        <taxon>Neoptera</taxon>
        <taxon>Paraneoptera</taxon>
        <taxon>Hemiptera</taxon>
        <taxon>Sternorrhyncha</taxon>
        <taxon>Psylloidea</taxon>
        <taxon>Psyllidae</taxon>
        <taxon>Diaphorininae</taxon>
        <taxon>Diaphorina</taxon>
    </lineage>
</organism>
<proteinExistence type="predicted"/>
<dbReference type="RefSeq" id="XP_026676481.1">
    <property type="nucleotide sequence ID" value="XM_026820680.1"/>
</dbReference>
<dbReference type="CDD" id="cd17043">
    <property type="entry name" value="RA"/>
    <property type="match status" value="1"/>
</dbReference>
<dbReference type="GO" id="GO:0045743">
    <property type="term" value="P:positive regulation of fibroblast growth factor receptor signaling pathway"/>
    <property type="evidence" value="ECO:0007669"/>
    <property type="project" value="TreeGrafter"/>
</dbReference>
<dbReference type="GeneID" id="113465825"/>
<sequence>MGSTNSFASTFSVSSSSCSQTTIKVFAKCLRSDIEYKTLGITFQTTCREVVTSLLNKYRMRHRDRGISKYKSLLISDRTTVDDLIQILLNCYSSTERVEKFSLYEYLCTYTYLFRLFSFQTSWCPELPSIPSSSRLSLSQPETASTSLLADYDNYFYI</sequence>
<dbReference type="Proteomes" id="UP000079169">
    <property type="component" value="Unplaced"/>
</dbReference>
<reference evidence="3" key="1">
    <citation type="submission" date="2025-08" db="UniProtKB">
        <authorList>
            <consortium name="RefSeq"/>
        </authorList>
    </citation>
    <scope>IDENTIFICATION</scope>
</reference>
<dbReference type="GO" id="GO:0007165">
    <property type="term" value="P:signal transduction"/>
    <property type="evidence" value="ECO:0007669"/>
    <property type="project" value="InterPro"/>
</dbReference>
<dbReference type="SUPFAM" id="SSF54236">
    <property type="entry name" value="Ubiquitin-like"/>
    <property type="match status" value="2"/>
</dbReference>
<dbReference type="STRING" id="121845.A0A3Q0IJN9"/>
<dbReference type="AlphaFoldDB" id="A0A3Q0IJN9"/>
<name>A0A3Q0IJN9_DIACI</name>
<evidence type="ECO:0000313" key="3">
    <source>
        <dbReference type="RefSeq" id="XP_026676481.1"/>
    </source>
</evidence>
<dbReference type="PANTHER" id="PTHR21298:SF2">
    <property type="entry name" value="GH01721P"/>
    <property type="match status" value="1"/>
</dbReference>
<dbReference type="PaxDb" id="121845-A0A3Q0IJN9"/>
<protein>
    <submittedName>
        <fullName evidence="3">Uncharacterized protein LOC113465825</fullName>
    </submittedName>
</protein>
<dbReference type="Pfam" id="PF00788">
    <property type="entry name" value="RA"/>
    <property type="match status" value="1"/>
</dbReference>
<dbReference type="KEGG" id="dci:113465825"/>
<evidence type="ECO:0000313" key="2">
    <source>
        <dbReference type="Proteomes" id="UP000079169"/>
    </source>
</evidence>
<dbReference type="InterPro" id="IPR000159">
    <property type="entry name" value="RA_dom"/>
</dbReference>
<keyword evidence="2" id="KW-1185">Reference proteome</keyword>
<dbReference type="Gene3D" id="3.10.20.90">
    <property type="entry name" value="Phosphatidylinositol 3-kinase Catalytic Subunit, Chain A, domain 1"/>
    <property type="match status" value="2"/>
</dbReference>